<dbReference type="EMBL" id="CAFBOL010000002">
    <property type="protein sequence ID" value="CAB4971525.1"/>
    <property type="molecule type" value="Genomic_DNA"/>
</dbReference>
<evidence type="ECO:0000313" key="4">
    <source>
        <dbReference type="EMBL" id="CAB4850217.1"/>
    </source>
</evidence>
<dbReference type="EMBL" id="CAEZYF010000026">
    <property type="protein sequence ID" value="CAB4741876.1"/>
    <property type="molecule type" value="Genomic_DNA"/>
</dbReference>
<evidence type="ECO:0000256" key="1">
    <source>
        <dbReference type="SAM" id="MobiDB-lite"/>
    </source>
</evidence>
<accession>A0A6J6A9F8</accession>
<feature type="compositionally biased region" description="Low complexity" evidence="1">
    <location>
        <begin position="784"/>
        <end position="801"/>
    </location>
</feature>
<dbReference type="EMBL" id="CAESGF010000020">
    <property type="protein sequence ID" value="CAB4364890.1"/>
    <property type="molecule type" value="Genomic_DNA"/>
</dbReference>
<gene>
    <name evidence="3" type="ORF">UFOPK2656_02962</name>
    <name evidence="4" type="ORF">UFOPK3267_01119</name>
    <name evidence="5" type="ORF">UFOPK3931_00161</name>
    <name evidence="2" type="ORF">UFOPK4189_02647</name>
</gene>
<feature type="region of interest" description="Disordered" evidence="1">
    <location>
        <begin position="784"/>
        <end position="833"/>
    </location>
</feature>
<evidence type="ECO:0000313" key="2">
    <source>
        <dbReference type="EMBL" id="CAB4364890.1"/>
    </source>
</evidence>
<evidence type="ECO:0000313" key="3">
    <source>
        <dbReference type="EMBL" id="CAB4741876.1"/>
    </source>
</evidence>
<name>A0A6J6A9F8_9ZZZZ</name>
<evidence type="ECO:0000313" key="5">
    <source>
        <dbReference type="EMBL" id="CAB4971525.1"/>
    </source>
</evidence>
<proteinExistence type="predicted"/>
<dbReference type="Gene3D" id="3.40.190.10">
    <property type="entry name" value="Periplasmic binding protein-like II"/>
    <property type="match status" value="1"/>
</dbReference>
<reference evidence="2" key="1">
    <citation type="submission" date="2020-05" db="EMBL/GenBank/DDBJ databases">
        <authorList>
            <person name="Chiriac C."/>
            <person name="Salcher M."/>
            <person name="Ghai R."/>
            <person name="Kavagutti S V."/>
        </authorList>
    </citation>
    <scope>NUCLEOTIDE SEQUENCE</scope>
</reference>
<sequence>MSARRHVWPVLGLGAIVALTFAPSSDNTATAARPSIVDPLVGSQGTDTALPATDSQVTVNGRDAFSTLAVTVNQTTNLTNQTVSLTWTGAAPTVTSPGTFSGNFLQIMQCWGEDDGTNVANPGPPPEQCVFGGVGSISAPPASIYPDGNAVGRVIGVVGWPGLDLTDGVVDMNDGQVWRPFRSVTGETVPFQTNSRFSPGTNQGGNYWLNSFFNATTTNEIAGGRTYADGKGAELFEVHTGQQSSGLGCGQSVQPVAGGGTKIPKCWLVIVPRGTAAAENAGTPFAGFGASTPVVTSPMRASVWQHRIAIPLEFQPLDASCVAGQQERRIAGSDLIQPAVSSWQPVLCASGTLPPYSYVSVGDAAARQQLAQSVEGGPGMVVVSKPFEDTQLDPESPVVYVPVGVSGLTIGFNVERNTKSGNIDEAALSGMRVAQMNLTPRLVAKLLAQSYLQQVAITGTLPPTYTWAANNPLSMMTDPDFLQFNPEFTLLLSSDDRSFGGLQLPSATSDAAQQLWRWVFADPEAKAWLNGTPDAWGMRVNPMYSTDASLNPTHTAFDTPVPQSFPKADPYCFQGAPRGPNNSIIPPPLCGTDWMPYARNYRDTARIARAAFDAAKINENSLALSSSGVWSKGQPQFIGRKMMLSLTDTASAFQFGVQTAHLSRAGDDGAGRQFIAPDTAGLLAGVTAMQPGADPSVLEPAPGTLTDGAYPLTMLSYAAVKPLSLDTTARANYAAFLTYAVGPGQVVGVQAGQLPRGYAPLPSALKAQSDAAIAQVLSMPPVPTTTVTTQSEPPVTTRRTSSGGGGTTAEPPPVTEETTPVEVSTTTTTSSAPTTTTTIAAVPTPSVNVGGGRYTVVGLGIAALGSAMGALEISKRPRRARSAADILIDHEVPEL</sequence>
<organism evidence="2">
    <name type="scientific">freshwater metagenome</name>
    <dbReference type="NCBI Taxonomy" id="449393"/>
    <lineage>
        <taxon>unclassified sequences</taxon>
        <taxon>metagenomes</taxon>
        <taxon>ecological metagenomes</taxon>
    </lineage>
</organism>
<dbReference type="EMBL" id="CAFBIY010000049">
    <property type="protein sequence ID" value="CAB4850217.1"/>
    <property type="molecule type" value="Genomic_DNA"/>
</dbReference>
<dbReference type="AlphaFoldDB" id="A0A6J6A9F8"/>
<protein>
    <submittedName>
        <fullName evidence="2">Unannotated protein</fullName>
    </submittedName>
</protein>
<feature type="compositionally biased region" description="Low complexity" evidence="1">
    <location>
        <begin position="815"/>
        <end position="833"/>
    </location>
</feature>